<keyword evidence="2" id="KW-1185">Reference proteome</keyword>
<dbReference type="Proteomes" id="UP000682782">
    <property type="component" value="Chromosome"/>
</dbReference>
<evidence type="ECO:0000313" key="2">
    <source>
        <dbReference type="Proteomes" id="UP000682782"/>
    </source>
</evidence>
<reference evidence="1" key="1">
    <citation type="submission" date="2021-01" db="EMBL/GenBank/DDBJ databases">
        <title>Complete genome sequence of Clostridiales bacterium R-7.</title>
        <authorList>
            <person name="Mahoney-Kurpe S.C."/>
            <person name="Palevich N."/>
            <person name="Koike S."/>
            <person name="Moon C.D."/>
            <person name="Attwood G.T."/>
        </authorList>
    </citation>
    <scope>NUCLEOTIDE SEQUENCE</scope>
    <source>
        <strain evidence="1">R-7</strain>
    </source>
</reference>
<dbReference type="EMBL" id="CP068393">
    <property type="protein sequence ID" value="QUC66185.1"/>
    <property type="molecule type" value="Genomic_DNA"/>
</dbReference>
<name>A0AC61MUW1_9FIRM</name>
<accession>A0AC61MUW1</accession>
<gene>
    <name evidence="1" type="ORF">JYE49_09925</name>
</gene>
<sequence>MLFRPVDEAGDILPVFSASDQLTGARAEAELVRNRLKLLTGEWWENPDWGNGILEMLKESRLTEADQQVLSNYISGYIRKTPGVLDVREGKVSVEGRWFRYVCEIVTENGTANIQYE</sequence>
<protein>
    <submittedName>
        <fullName evidence="1">Uncharacterized protein</fullName>
    </submittedName>
</protein>
<evidence type="ECO:0000313" key="1">
    <source>
        <dbReference type="EMBL" id="QUC66185.1"/>
    </source>
</evidence>
<proteinExistence type="predicted"/>
<organism evidence="1 2">
    <name type="scientific">Aristaeella hokkaidonensis</name>
    <dbReference type="NCBI Taxonomy" id="3046382"/>
    <lineage>
        <taxon>Bacteria</taxon>
        <taxon>Bacillati</taxon>
        <taxon>Bacillota</taxon>
        <taxon>Clostridia</taxon>
        <taxon>Eubacteriales</taxon>
        <taxon>Aristaeellaceae</taxon>
        <taxon>Aristaeella</taxon>
    </lineage>
</organism>